<comment type="PTM">
    <text evidence="11">The Fe-S cluster can be nitrosylated by nitric oxide (NO).</text>
</comment>
<feature type="domain" description="4Fe-4S Wbl-type" evidence="12">
    <location>
        <begin position="13"/>
        <end position="69"/>
    </location>
</feature>
<evidence type="ECO:0000256" key="3">
    <source>
        <dbReference type="ARBA" id="ARBA00022485"/>
    </source>
</evidence>
<dbReference type="PROSITE" id="PS51674">
    <property type="entry name" value="4FE4S_WBL"/>
    <property type="match status" value="1"/>
</dbReference>
<keyword evidence="14" id="KW-1185">Reference proteome</keyword>
<evidence type="ECO:0000256" key="1">
    <source>
        <dbReference type="ARBA" id="ARBA00004496"/>
    </source>
</evidence>
<dbReference type="HAMAP" id="MF_01479">
    <property type="entry name" value="WhiB"/>
    <property type="match status" value="1"/>
</dbReference>
<dbReference type="Proteomes" id="UP000659767">
    <property type="component" value="Unassembled WGS sequence"/>
</dbReference>
<evidence type="ECO:0000259" key="12">
    <source>
        <dbReference type="PROSITE" id="PS51674"/>
    </source>
</evidence>
<keyword evidence="4 11" id="KW-0479">Metal-binding</keyword>
<keyword evidence="7 11" id="KW-0805">Transcription regulation</keyword>
<comment type="subcellular location">
    <subcellularLocation>
        <location evidence="1 11">Cytoplasm</location>
    </subcellularLocation>
</comment>
<organism evidence="13 14">
    <name type="scientific">Streptomyces badius</name>
    <dbReference type="NCBI Taxonomy" id="1941"/>
    <lineage>
        <taxon>Bacteria</taxon>
        <taxon>Bacillati</taxon>
        <taxon>Actinomycetota</taxon>
        <taxon>Actinomycetes</taxon>
        <taxon>Kitasatosporales</taxon>
        <taxon>Streptomycetaceae</taxon>
        <taxon>Streptomyces</taxon>
    </lineage>
</organism>
<keyword evidence="10 11" id="KW-0804">Transcription</keyword>
<evidence type="ECO:0000256" key="7">
    <source>
        <dbReference type="ARBA" id="ARBA00023015"/>
    </source>
</evidence>
<comment type="caution">
    <text evidence="13">The sequence shown here is derived from an EMBL/GenBank/DDBJ whole genome shotgun (WGS) entry which is preliminary data.</text>
</comment>
<dbReference type="InterPro" id="IPR003482">
    <property type="entry name" value="Whib"/>
</dbReference>
<comment type="cofactor">
    <cofactor evidence="11">
        <name>[4Fe-4S] cluster</name>
        <dbReference type="ChEBI" id="CHEBI:49883"/>
    </cofactor>
    <text evidence="11">Binds 1 [4Fe-4S] cluster per subunit. Following nitrosylation of the [4Fe-4S] cluster binds 1 [4Fe-8(NO)] cluster per subunit.</text>
</comment>
<keyword evidence="5 11" id="KW-0408">Iron</keyword>
<keyword evidence="8 11" id="KW-0238">DNA-binding</keyword>
<evidence type="ECO:0000256" key="6">
    <source>
        <dbReference type="ARBA" id="ARBA00023014"/>
    </source>
</evidence>
<name>A0ABQ2TCX4_STRBA</name>
<feature type="binding site" evidence="11">
    <location>
        <position position="45"/>
    </location>
    <ligand>
        <name>[4Fe-4S] cluster</name>
        <dbReference type="ChEBI" id="CHEBI:49883"/>
    </ligand>
</feature>
<dbReference type="InterPro" id="IPR034768">
    <property type="entry name" value="4FE4S_WBL"/>
</dbReference>
<evidence type="ECO:0000313" key="14">
    <source>
        <dbReference type="Proteomes" id="UP000659767"/>
    </source>
</evidence>
<accession>A0ABQ2TCX4</accession>
<evidence type="ECO:0000256" key="2">
    <source>
        <dbReference type="ARBA" id="ARBA00006597"/>
    </source>
</evidence>
<keyword evidence="11" id="KW-0963">Cytoplasm</keyword>
<keyword evidence="6 11" id="KW-0411">Iron-sulfur</keyword>
<comment type="PTM">
    <text evidence="11">Upon Fe-S cluster removal intramolecular disulfide bonds are formed.</text>
</comment>
<evidence type="ECO:0000256" key="8">
    <source>
        <dbReference type="ARBA" id="ARBA00023125"/>
    </source>
</evidence>
<dbReference type="PANTHER" id="PTHR38839">
    <property type="entry name" value="TRANSCRIPTIONAL REGULATOR WHID-RELATED"/>
    <property type="match status" value="1"/>
</dbReference>
<protein>
    <recommendedName>
        <fullName evidence="11">Transcriptional regulator WhiB</fullName>
    </recommendedName>
</protein>
<keyword evidence="9 11" id="KW-1015">Disulfide bond</keyword>
<gene>
    <name evidence="11" type="primary">whiB</name>
    <name evidence="13" type="ORF">GCM10010253_42770</name>
</gene>
<evidence type="ECO:0000256" key="10">
    <source>
        <dbReference type="ARBA" id="ARBA00023163"/>
    </source>
</evidence>
<evidence type="ECO:0000313" key="13">
    <source>
        <dbReference type="EMBL" id="GGS63357.1"/>
    </source>
</evidence>
<dbReference type="EMBL" id="BMSZ01000012">
    <property type="protein sequence ID" value="GGS63357.1"/>
    <property type="molecule type" value="Genomic_DNA"/>
</dbReference>
<dbReference type="PANTHER" id="PTHR38839:SF4">
    <property type="entry name" value="TRANSCRIPTIONAL REGULATOR WHIB"/>
    <property type="match status" value="1"/>
</dbReference>
<evidence type="ECO:0000256" key="9">
    <source>
        <dbReference type="ARBA" id="ARBA00023157"/>
    </source>
</evidence>
<evidence type="ECO:0000256" key="5">
    <source>
        <dbReference type="ARBA" id="ARBA00023004"/>
    </source>
</evidence>
<feature type="binding site" evidence="11">
    <location>
        <position position="14"/>
    </location>
    <ligand>
        <name>[4Fe-4S] cluster</name>
        <dbReference type="ChEBI" id="CHEBI:49883"/>
    </ligand>
</feature>
<feature type="binding site" evidence="11">
    <location>
        <position position="39"/>
    </location>
    <ligand>
        <name>[4Fe-4S] cluster</name>
        <dbReference type="ChEBI" id="CHEBI:49883"/>
    </ligand>
</feature>
<dbReference type="RefSeq" id="WP_199888827.1">
    <property type="nucleotide sequence ID" value="NZ_BMSZ01000012.1"/>
</dbReference>
<reference evidence="14" key="1">
    <citation type="journal article" date="2019" name="Int. J. Syst. Evol. Microbiol.">
        <title>The Global Catalogue of Microorganisms (GCM) 10K type strain sequencing project: providing services to taxonomists for standard genome sequencing and annotation.</title>
        <authorList>
            <consortium name="The Broad Institute Genomics Platform"/>
            <consortium name="The Broad Institute Genome Sequencing Center for Infectious Disease"/>
            <person name="Wu L."/>
            <person name="Ma J."/>
        </authorList>
    </citation>
    <scope>NUCLEOTIDE SEQUENCE [LARGE SCALE GENOMIC DNA]</scope>
    <source>
        <strain evidence="14">JCM 4350</strain>
    </source>
</reference>
<evidence type="ECO:0000256" key="4">
    <source>
        <dbReference type="ARBA" id="ARBA00022723"/>
    </source>
</evidence>
<comment type="function">
    <text evidence="11">Acts as a transcriptional regulator. Probably redox-responsive. The apo- but not holo-form probably binds DNA.</text>
</comment>
<keyword evidence="3 11" id="KW-0004">4Fe-4S</keyword>
<evidence type="ECO:0000256" key="11">
    <source>
        <dbReference type="HAMAP-Rule" id="MF_01479"/>
    </source>
</evidence>
<dbReference type="Pfam" id="PF02467">
    <property type="entry name" value="Whib"/>
    <property type="match status" value="1"/>
</dbReference>
<sequence length="75" mass="8325">MSDLDMTWHEEGICATTDPDLFFPESGAPLAAIKVCAGCPVRRRCLDHALTTPEDHGIWGGTTRNQRRRMNQQAA</sequence>
<comment type="similarity">
    <text evidence="2 11">Belongs to the WhiB family.</text>
</comment>
<feature type="binding site" evidence="11">
    <location>
        <position position="36"/>
    </location>
    <ligand>
        <name>[4Fe-4S] cluster</name>
        <dbReference type="ChEBI" id="CHEBI:49883"/>
    </ligand>
</feature>
<proteinExistence type="inferred from homology"/>